<sequence length="67" mass="6635">MTTPNPKKAETKAGMWSTITAAVEGGWGATGRLVVILAVVAAAIVAVILVSGGGAVMMGLRSLVLGL</sequence>
<keyword evidence="1" id="KW-0812">Transmembrane</keyword>
<accession>A0A7W7BUH0</accession>
<gene>
    <name evidence="2" type="ORF">BKA24_002542</name>
</gene>
<keyword evidence="1" id="KW-1133">Transmembrane helix</keyword>
<dbReference type="Proteomes" id="UP000573729">
    <property type="component" value="Unassembled WGS sequence"/>
</dbReference>
<dbReference type="RefSeq" id="WP_184218833.1">
    <property type="nucleotide sequence ID" value="NZ_JACHMD010000001.1"/>
</dbReference>
<proteinExistence type="predicted"/>
<keyword evidence="1" id="KW-0472">Membrane</keyword>
<evidence type="ECO:0000313" key="2">
    <source>
        <dbReference type="EMBL" id="MBB4667833.1"/>
    </source>
</evidence>
<evidence type="ECO:0000313" key="3">
    <source>
        <dbReference type="Proteomes" id="UP000573729"/>
    </source>
</evidence>
<name>A0A7W7BUH0_9MICO</name>
<reference evidence="2 3" key="1">
    <citation type="submission" date="2020-08" db="EMBL/GenBank/DDBJ databases">
        <title>Sequencing the genomes of 1000 actinobacteria strains.</title>
        <authorList>
            <person name="Klenk H.-P."/>
        </authorList>
    </citation>
    <scope>NUCLEOTIDE SEQUENCE [LARGE SCALE GENOMIC DNA]</scope>
    <source>
        <strain evidence="2 3">DSM 24947</strain>
    </source>
</reference>
<protein>
    <submittedName>
        <fullName evidence="2">Uncharacterized protein</fullName>
    </submittedName>
</protein>
<feature type="transmembrane region" description="Helical" evidence="1">
    <location>
        <begin position="33"/>
        <end position="60"/>
    </location>
</feature>
<keyword evidence="3" id="KW-1185">Reference proteome</keyword>
<organism evidence="2 3">
    <name type="scientific">Microbacterium marinum</name>
    <dbReference type="NCBI Taxonomy" id="421115"/>
    <lineage>
        <taxon>Bacteria</taxon>
        <taxon>Bacillati</taxon>
        <taxon>Actinomycetota</taxon>
        <taxon>Actinomycetes</taxon>
        <taxon>Micrococcales</taxon>
        <taxon>Microbacteriaceae</taxon>
        <taxon>Microbacterium</taxon>
    </lineage>
</organism>
<evidence type="ECO:0000256" key="1">
    <source>
        <dbReference type="SAM" id="Phobius"/>
    </source>
</evidence>
<comment type="caution">
    <text evidence="2">The sequence shown here is derived from an EMBL/GenBank/DDBJ whole genome shotgun (WGS) entry which is preliminary data.</text>
</comment>
<dbReference type="EMBL" id="JACHMD010000001">
    <property type="protein sequence ID" value="MBB4667833.1"/>
    <property type="molecule type" value="Genomic_DNA"/>
</dbReference>
<dbReference type="AlphaFoldDB" id="A0A7W7BUH0"/>